<keyword evidence="5 9" id="KW-1133">Transmembrane helix</keyword>
<keyword evidence="12" id="KW-1185">Reference proteome</keyword>
<feature type="transmembrane region" description="Helical" evidence="9">
    <location>
        <begin position="12"/>
        <end position="32"/>
    </location>
</feature>
<dbReference type="PANTHER" id="PTHR23028">
    <property type="entry name" value="ACETYLTRANSFERASE"/>
    <property type="match status" value="1"/>
</dbReference>
<dbReference type="EMBL" id="AP027742">
    <property type="protein sequence ID" value="BDZ78596.1"/>
    <property type="molecule type" value="Genomic_DNA"/>
</dbReference>
<feature type="transmembrane region" description="Helical" evidence="9">
    <location>
        <begin position="178"/>
        <end position="198"/>
    </location>
</feature>
<organism evidence="11 12">
    <name type="scientific">Claveliimonas bilis</name>
    <dbReference type="NCBI Taxonomy" id="3028070"/>
    <lineage>
        <taxon>Bacteria</taxon>
        <taxon>Bacillati</taxon>
        <taxon>Bacillota</taxon>
        <taxon>Clostridia</taxon>
        <taxon>Lachnospirales</taxon>
        <taxon>Lachnospiraceae</taxon>
        <taxon>Claveliimonas</taxon>
    </lineage>
</organism>
<proteinExistence type="predicted"/>
<dbReference type="Gene3D" id="3.40.50.1110">
    <property type="entry name" value="SGNH hydrolase"/>
    <property type="match status" value="1"/>
</dbReference>
<dbReference type="InterPro" id="IPR002656">
    <property type="entry name" value="Acyl_transf_3_dom"/>
</dbReference>
<sequence length="610" mass="68817">MKAGQTGSEKREGYIYGIDGLRAVAVLMVFAYHLRLPFAKGGLLGVTVFFVISGFLITRILITELENTHTINLKNFWLRRMRRLLPAVLTMLPVLIFVTAIFNRVLFTKACSDLLSVLLGYNNWWQIFNNVSYFENAGAPSPLTHCWSLAIEAQFYLVYPLLLIFLSKLRNKKKKMMIVTILLAFVSVILMAVLFDPAKDPSRAYYGTDTRVFSLLFGSFLAFVTQDGRLERKVAGLIRESVGVLSFAGLLCMMAAIDGYSSFLYRGGQALASLLALFVILAVLNKRSVLGRVLSILPLKWIGERSYGIYLWHYPIILLLSGGKKASWWIGLIAILLTFLAAGFSYRFIETPIRHGVIRKNLDIIRREPRTRRERKRQIRFLRRGLKITAFVLSVGVSSILCVALVPRKSVLSNKEELEAQADQAKAKQTDSEGEESKSRKEMTDEELLADLDLLLMGDSIALGASDEFYAAFPNSICDAAVSRYTTESFDLYDSYVNEKGWAGDGVIFALGSNGLLYDSLGTMREKLGPDMPFFVFTARAPYTTWETSNNEEIYEFTDSTDNTYLIDWYGVSEGHAEYFDADETHLTEEGAKAYIECIKEEVLKVYKEE</sequence>
<evidence type="ECO:0000256" key="2">
    <source>
        <dbReference type="ARBA" id="ARBA00022475"/>
    </source>
</evidence>
<dbReference type="InterPro" id="IPR036514">
    <property type="entry name" value="SGNH_hydro_sf"/>
</dbReference>
<evidence type="ECO:0000256" key="1">
    <source>
        <dbReference type="ARBA" id="ARBA00004651"/>
    </source>
</evidence>
<protein>
    <submittedName>
        <fullName evidence="11">Acyltransferase</fullName>
    </submittedName>
</protein>
<feature type="compositionally biased region" description="Basic and acidic residues" evidence="8">
    <location>
        <begin position="425"/>
        <end position="443"/>
    </location>
</feature>
<feature type="transmembrane region" description="Helical" evidence="9">
    <location>
        <begin position="385"/>
        <end position="406"/>
    </location>
</feature>
<evidence type="ECO:0000256" key="7">
    <source>
        <dbReference type="ARBA" id="ARBA00023315"/>
    </source>
</evidence>
<evidence type="ECO:0000256" key="3">
    <source>
        <dbReference type="ARBA" id="ARBA00022679"/>
    </source>
</evidence>
<evidence type="ECO:0000313" key="11">
    <source>
        <dbReference type="EMBL" id="BDZ78596.1"/>
    </source>
</evidence>
<feature type="transmembrane region" description="Helical" evidence="9">
    <location>
        <begin position="263"/>
        <end position="284"/>
    </location>
</feature>
<comment type="subcellular location">
    <subcellularLocation>
        <location evidence="1">Cell membrane</location>
        <topology evidence="1">Multi-pass membrane protein</topology>
    </subcellularLocation>
</comment>
<keyword evidence="4 9" id="KW-0812">Transmembrane</keyword>
<feature type="transmembrane region" description="Helical" evidence="9">
    <location>
        <begin position="147"/>
        <end position="166"/>
    </location>
</feature>
<feature type="transmembrane region" description="Helical" evidence="9">
    <location>
        <begin position="305"/>
        <end position="322"/>
    </location>
</feature>
<dbReference type="InterPro" id="IPR050879">
    <property type="entry name" value="Acyltransferase_3"/>
</dbReference>
<feature type="transmembrane region" description="Helical" evidence="9">
    <location>
        <begin position="204"/>
        <end position="225"/>
    </location>
</feature>
<evidence type="ECO:0000256" key="9">
    <source>
        <dbReference type="SAM" id="Phobius"/>
    </source>
</evidence>
<gene>
    <name evidence="11" type="ORF">Lac1_27790</name>
</gene>
<evidence type="ECO:0000256" key="5">
    <source>
        <dbReference type="ARBA" id="ARBA00022989"/>
    </source>
</evidence>
<dbReference type="Proteomes" id="UP001305815">
    <property type="component" value="Chromosome"/>
</dbReference>
<evidence type="ECO:0000256" key="4">
    <source>
        <dbReference type="ARBA" id="ARBA00022692"/>
    </source>
</evidence>
<reference evidence="12" key="1">
    <citation type="journal article" date="2023" name="Int. J. Syst. Evol. Microbiol.">
        <title>Claveliimonas bilis gen. nov., sp. nov., deoxycholic acid-producing bacteria isolated from human faeces, and reclassification of Sellimonas monacensis Zenner et al. 2021 as Claveliimonas monacensis comb. nov.</title>
        <authorList>
            <person name="Hisatomi A."/>
            <person name="Kastawa N.W.E.P.G."/>
            <person name="Song I."/>
            <person name="Ohkuma M."/>
            <person name="Fukiya S."/>
            <person name="Sakamoto M."/>
        </authorList>
    </citation>
    <scope>NUCLEOTIDE SEQUENCE [LARGE SCALE GENOMIC DNA]</scope>
    <source>
        <strain evidence="12">12BBH14</strain>
    </source>
</reference>
<evidence type="ECO:0000313" key="12">
    <source>
        <dbReference type="Proteomes" id="UP001305815"/>
    </source>
</evidence>
<keyword evidence="6 9" id="KW-0472">Membrane</keyword>
<dbReference type="Pfam" id="PF01757">
    <property type="entry name" value="Acyl_transf_3"/>
    <property type="match status" value="1"/>
</dbReference>
<dbReference type="SUPFAM" id="SSF52266">
    <property type="entry name" value="SGNH hydrolase"/>
    <property type="match status" value="1"/>
</dbReference>
<dbReference type="PANTHER" id="PTHR23028:SF53">
    <property type="entry name" value="ACYL_TRANSF_3 DOMAIN-CONTAINING PROTEIN"/>
    <property type="match status" value="1"/>
</dbReference>
<keyword evidence="2" id="KW-1003">Cell membrane</keyword>
<keyword evidence="7 11" id="KW-0012">Acyltransferase</keyword>
<dbReference type="GO" id="GO:0016746">
    <property type="term" value="F:acyltransferase activity"/>
    <property type="evidence" value="ECO:0007669"/>
    <property type="project" value="UniProtKB-KW"/>
</dbReference>
<evidence type="ECO:0000256" key="8">
    <source>
        <dbReference type="SAM" id="MobiDB-lite"/>
    </source>
</evidence>
<feature type="domain" description="Acyltransferase 3" evidence="10">
    <location>
        <begin position="15"/>
        <end position="342"/>
    </location>
</feature>
<feature type="transmembrane region" description="Helical" evidence="9">
    <location>
        <begin position="328"/>
        <end position="349"/>
    </location>
</feature>
<keyword evidence="3" id="KW-0808">Transferase</keyword>
<evidence type="ECO:0000259" key="10">
    <source>
        <dbReference type="Pfam" id="PF01757"/>
    </source>
</evidence>
<feature type="region of interest" description="Disordered" evidence="8">
    <location>
        <begin position="422"/>
        <end position="443"/>
    </location>
</feature>
<dbReference type="RefSeq" id="WP_316265656.1">
    <property type="nucleotide sequence ID" value="NZ_AP027742.1"/>
</dbReference>
<accession>A0ABN6Z624</accession>
<feature type="transmembrane region" description="Helical" evidence="9">
    <location>
        <begin position="38"/>
        <end position="62"/>
    </location>
</feature>
<evidence type="ECO:0000256" key="6">
    <source>
        <dbReference type="ARBA" id="ARBA00023136"/>
    </source>
</evidence>
<feature type="transmembrane region" description="Helical" evidence="9">
    <location>
        <begin position="237"/>
        <end position="257"/>
    </location>
</feature>
<feature type="transmembrane region" description="Helical" evidence="9">
    <location>
        <begin position="83"/>
        <end position="102"/>
    </location>
</feature>
<name>A0ABN6Z624_9FIRM</name>